<protein>
    <recommendedName>
        <fullName evidence="3">Reductase C-terminal domain-containing protein</fullName>
    </recommendedName>
</protein>
<reference evidence="1 2" key="1">
    <citation type="submission" date="2019-03" db="EMBL/GenBank/DDBJ databases">
        <title>Comparative genomic analyses of the sweetpotato soil rot pathogen, Streptomyces ipomoeae.</title>
        <authorList>
            <person name="Ruschel Soares N."/>
            <person name="Badger J.H."/>
            <person name="Huguet-Tapia J.C."/>
            <person name="Clark C.A."/>
            <person name="Pettis G.S."/>
        </authorList>
    </citation>
    <scope>NUCLEOTIDE SEQUENCE [LARGE SCALE GENOMIC DNA]</scope>
    <source>
        <strain evidence="1 2">88-35</strain>
    </source>
</reference>
<dbReference type="InterPro" id="IPR016156">
    <property type="entry name" value="FAD/NAD-linked_Rdtase_dimer_sf"/>
</dbReference>
<evidence type="ECO:0008006" key="3">
    <source>
        <dbReference type="Google" id="ProtNLM"/>
    </source>
</evidence>
<evidence type="ECO:0000313" key="2">
    <source>
        <dbReference type="Proteomes" id="UP000318720"/>
    </source>
</evidence>
<accession>A0AAE8VW89</accession>
<dbReference type="Proteomes" id="UP000318720">
    <property type="component" value="Unassembled WGS sequence"/>
</dbReference>
<sequence>MLSQPLIDDLPRRVEHRTMAADTARQAARTLLGCPAGPGGCRPMSSFWSDQLGLRIQAFDAPALADERWVAAGDLDGDLALACSLRGRLVGVVGIGQRRQVNRLLQELLAGASIGTAGIEASSVQSSSAL</sequence>
<evidence type="ECO:0000313" key="1">
    <source>
        <dbReference type="EMBL" id="TQE23669.1"/>
    </source>
</evidence>
<comment type="caution">
    <text evidence="1">The sequence shown here is derived from an EMBL/GenBank/DDBJ whole genome shotgun (WGS) entry which is preliminary data.</text>
</comment>
<dbReference type="RefSeq" id="WP_009334987.1">
    <property type="nucleotide sequence ID" value="NZ_JARAVA010000286.1"/>
</dbReference>
<proteinExistence type="predicted"/>
<name>A0AAE8VW89_9ACTN</name>
<dbReference type="Gene3D" id="3.30.390.30">
    <property type="match status" value="1"/>
</dbReference>
<dbReference type="SUPFAM" id="SSF55424">
    <property type="entry name" value="FAD/NAD-linked reductases, dimerisation (C-terminal) domain"/>
    <property type="match status" value="1"/>
</dbReference>
<gene>
    <name evidence="1" type="ORF">Sipo8835_34545</name>
</gene>
<organism evidence="1 2">
    <name type="scientific">Streptomyces ipomoeae</name>
    <dbReference type="NCBI Taxonomy" id="103232"/>
    <lineage>
        <taxon>Bacteria</taxon>
        <taxon>Bacillati</taxon>
        <taxon>Actinomycetota</taxon>
        <taxon>Actinomycetes</taxon>
        <taxon>Kitasatosporales</taxon>
        <taxon>Streptomycetaceae</taxon>
        <taxon>Streptomyces</taxon>
    </lineage>
</organism>
<dbReference type="AlphaFoldDB" id="A0AAE8VW89"/>
<dbReference type="EMBL" id="SPAZ01000270">
    <property type="protein sequence ID" value="TQE23669.1"/>
    <property type="molecule type" value="Genomic_DNA"/>
</dbReference>